<evidence type="ECO:0000256" key="1">
    <source>
        <dbReference type="ARBA" id="ARBA00022618"/>
    </source>
</evidence>
<dbReference type="SMART" id="SM01332">
    <property type="entry name" value="Cyclin_C"/>
    <property type="match status" value="1"/>
</dbReference>
<accession>A0AAW2R808</accession>
<dbReference type="SUPFAM" id="SSF47954">
    <property type="entry name" value="Cyclin-like"/>
    <property type="match status" value="2"/>
</dbReference>
<dbReference type="InterPro" id="IPR004367">
    <property type="entry name" value="Cyclin_C-dom"/>
</dbReference>
<organism evidence="6">
    <name type="scientific">Sesamum calycinum</name>
    <dbReference type="NCBI Taxonomy" id="2727403"/>
    <lineage>
        <taxon>Eukaryota</taxon>
        <taxon>Viridiplantae</taxon>
        <taxon>Streptophyta</taxon>
        <taxon>Embryophyta</taxon>
        <taxon>Tracheophyta</taxon>
        <taxon>Spermatophyta</taxon>
        <taxon>Magnoliopsida</taxon>
        <taxon>eudicotyledons</taxon>
        <taxon>Gunneridae</taxon>
        <taxon>Pentapetalae</taxon>
        <taxon>asterids</taxon>
        <taxon>lamiids</taxon>
        <taxon>Lamiales</taxon>
        <taxon>Pedaliaceae</taxon>
        <taxon>Sesamum</taxon>
    </lineage>
</organism>
<reference evidence="6" key="1">
    <citation type="submission" date="2020-06" db="EMBL/GenBank/DDBJ databases">
        <authorList>
            <person name="Li T."/>
            <person name="Hu X."/>
            <person name="Zhang T."/>
            <person name="Song X."/>
            <person name="Zhang H."/>
            <person name="Dai N."/>
            <person name="Sheng W."/>
            <person name="Hou X."/>
            <person name="Wei L."/>
        </authorList>
    </citation>
    <scope>NUCLEOTIDE SEQUENCE</scope>
    <source>
        <strain evidence="6">KEN8</strain>
        <tissue evidence="6">Leaf</tissue>
    </source>
</reference>
<dbReference type="CDD" id="cd20544">
    <property type="entry name" value="CYCLIN_AtCycD-like_rpt2"/>
    <property type="match status" value="1"/>
</dbReference>
<feature type="compositionally biased region" description="Low complexity" evidence="4">
    <location>
        <begin position="184"/>
        <end position="204"/>
    </location>
</feature>
<evidence type="ECO:0000313" key="6">
    <source>
        <dbReference type="EMBL" id="KAL0376084.1"/>
    </source>
</evidence>
<evidence type="ECO:0000259" key="5">
    <source>
        <dbReference type="SMART" id="SM01332"/>
    </source>
</evidence>
<gene>
    <name evidence="6" type="ORF">Scaly_0726000</name>
</gene>
<dbReference type="InterPro" id="IPR039361">
    <property type="entry name" value="Cyclin"/>
</dbReference>
<keyword evidence="2" id="KW-0195">Cyclin</keyword>
<dbReference type="EMBL" id="JACGWM010000004">
    <property type="protein sequence ID" value="KAL0376084.1"/>
    <property type="molecule type" value="Genomic_DNA"/>
</dbReference>
<reference evidence="6" key="2">
    <citation type="journal article" date="2024" name="Plant">
        <title>Genomic evolution and insights into agronomic trait innovations of Sesamum species.</title>
        <authorList>
            <person name="Miao H."/>
            <person name="Wang L."/>
            <person name="Qu L."/>
            <person name="Liu H."/>
            <person name="Sun Y."/>
            <person name="Le M."/>
            <person name="Wang Q."/>
            <person name="Wei S."/>
            <person name="Zheng Y."/>
            <person name="Lin W."/>
            <person name="Duan Y."/>
            <person name="Cao H."/>
            <person name="Xiong S."/>
            <person name="Wang X."/>
            <person name="Wei L."/>
            <person name="Li C."/>
            <person name="Ma Q."/>
            <person name="Ju M."/>
            <person name="Zhao R."/>
            <person name="Li G."/>
            <person name="Mu C."/>
            <person name="Tian Q."/>
            <person name="Mei H."/>
            <person name="Zhang T."/>
            <person name="Gao T."/>
            <person name="Zhang H."/>
        </authorList>
    </citation>
    <scope>NUCLEOTIDE SEQUENCE</scope>
    <source>
        <strain evidence="6">KEN8</strain>
    </source>
</reference>
<name>A0AAW2R808_9LAMI</name>
<keyword evidence="1" id="KW-0132">Cell division</keyword>
<proteinExistence type="predicted"/>
<evidence type="ECO:0000256" key="3">
    <source>
        <dbReference type="ARBA" id="ARBA00023306"/>
    </source>
</evidence>
<evidence type="ECO:0000256" key="2">
    <source>
        <dbReference type="ARBA" id="ARBA00023127"/>
    </source>
</evidence>
<feature type="region of interest" description="Disordered" evidence="4">
    <location>
        <begin position="184"/>
        <end position="209"/>
    </location>
</feature>
<evidence type="ECO:0000256" key="4">
    <source>
        <dbReference type="SAM" id="MobiDB-lite"/>
    </source>
</evidence>
<dbReference type="PANTHER" id="PTHR10177">
    <property type="entry name" value="CYCLINS"/>
    <property type="match status" value="1"/>
</dbReference>
<dbReference type="Gene3D" id="1.10.472.10">
    <property type="entry name" value="Cyclin-like"/>
    <property type="match status" value="2"/>
</dbReference>
<keyword evidence="3" id="KW-0131">Cell cycle</keyword>
<dbReference type="GO" id="GO:0051301">
    <property type="term" value="P:cell division"/>
    <property type="evidence" value="ECO:0007669"/>
    <property type="project" value="UniProtKB-KW"/>
</dbReference>
<dbReference type="AlphaFoldDB" id="A0AAW2R808"/>
<sequence length="234" mass="26295">MMQLAAVACLSLAAKVEETHVPLLLDLQVEGSKYVFEAKTVQRMELLVLSSLKWRMNAVTPRSFLDHIVRRLGLQSYVHWEFLRNCEDLLLSVLPDSRMAGYLPSVVATAIMLHVIHQLQVELRNRNALDYENHLLALLKISKEEVDDCYEVISDVVSKAEMSGFDNESWVGVTSSCSSPSSCISSSSSSSSSSTPQQQQQQPIFKKRRVEEQQMKLPSLMSRVFVDVVVATPH</sequence>
<dbReference type="InterPro" id="IPR036915">
    <property type="entry name" value="Cyclin-like_sf"/>
</dbReference>
<feature type="domain" description="Cyclin C-terminal" evidence="5">
    <location>
        <begin position="59"/>
        <end position="190"/>
    </location>
</feature>
<comment type="caution">
    <text evidence="6">The sequence shown here is derived from an EMBL/GenBank/DDBJ whole genome shotgun (WGS) entry which is preliminary data.</text>
</comment>
<dbReference type="Pfam" id="PF00134">
    <property type="entry name" value="Cyclin_N"/>
    <property type="match status" value="1"/>
</dbReference>
<dbReference type="InterPro" id="IPR006671">
    <property type="entry name" value="Cyclin_N"/>
</dbReference>
<dbReference type="Pfam" id="PF02984">
    <property type="entry name" value="Cyclin_C"/>
    <property type="match status" value="1"/>
</dbReference>
<protein>
    <submittedName>
        <fullName evidence="6">Cyclin-D3-1</fullName>
    </submittedName>
</protein>